<reference evidence="14 15" key="1">
    <citation type="journal article" date="2017" name="Environ. Microbiol.">
        <title>Decay of the glycolytic pathway and adaptation to intranuclear parasitism within Enterocytozoonidae microsporidia.</title>
        <authorList>
            <person name="Wiredu Boakye D."/>
            <person name="Jaroenlak P."/>
            <person name="Prachumwat A."/>
            <person name="Williams T.A."/>
            <person name="Bateman K.S."/>
            <person name="Itsathitphaisarn O."/>
            <person name="Sritunyalucksana K."/>
            <person name="Paszkiewicz K.H."/>
            <person name="Moore K.A."/>
            <person name="Stentiford G.D."/>
            <person name="Williams B.A."/>
        </authorList>
    </citation>
    <scope>NUCLEOTIDE SEQUENCE [LARGE SCALE GENOMIC DNA]</scope>
    <source>
        <strain evidence="13">Canceri</strain>
        <strain evidence="15">canceri</strain>
        <strain evidence="12 14">GB1</strain>
    </source>
</reference>
<dbReference type="GO" id="GO:0033179">
    <property type="term" value="C:proton-transporting V-type ATPase, V0 domain"/>
    <property type="evidence" value="ECO:0007669"/>
    <property type="project" value="InterPro"/>
</dbReference>
<keyword evidence="4 10" id="KW-0812">Transmembrane</keyword>
<evidence type="ECO:0000256" key="3">
    <source>
        <dbReference type="ARBA" id="ARBA00022448"/>
    </source>
</evidence>
<feature type="transmembrane region" description="Helical" evidence="10">
    <location>
        <begin position="141"/>
        <end position="166"/>
    </location>
</feature>
<evidence type="ECO:0000256" key="2">
    <source>
        <dbReference type="ARBA" id="ARBA00007296"/>
    </source>
</evidence>
<keyword evidence="7 10" id="KW-0472">Membrane</keyword>
<protein>
    <submittedName>
        <fullName evidence="12">VATO2</fullName>
    </submittedName>
</protein>
<comment type="similarity">
    <text evidence="2 10">Belongs to the V-ATPase proteolipid subunit family.</text>
</comment>
<dbReference type="PRINTS" id="PR00122">
    <property type="entry name" value="VACATPASE"/>
</dbReference>
<dbReference type="CDD" id="cd18178">
    <property type="entry name" value="ATP-synt_Vo_c_ATP6F_rpt2"/>
    <property type="match status" value="1"/>
</dbReference>
<feature type="transmembrane region" description="Helical" evidence="10">
    <location>
        <begin position="102"/>
        <end position="120"/>
    </location>
</feature>
<dbReference type="Proteomes" id="UP000192501">
    <property type="component" value="Unassembled WGS sequence"/>
</dbReference>
<dbReference type="VEuPathDB" id="MicrosporidiaDB:A0H76_303"/>
<comment type="subcellular location">
    <subcellularLocation>
        <location evidence="1">Membrane</location>
        <topology evidence="1">Multi-pass membrane protein</topology>
    </subcellularLocation>
</comment>
<dbReference type="InterPro" id="IPR002379">
    <property type="entry name" value="ATPase_proteolipid_c-like_dom"/>
</dbReference>
<comment type="function">
    <text evidence="10">Proton-conducting pore forming of the V0 complex of vacuolar(H+)-ATPase (V-ATPase), a multisubunit enzyme composed of a peripheral complex (V1) that hydrolyzes ATP and a membrane integral complex (V0) that translocates protons. V-ATPase is responsible for acidifying and maintaining the pH of intracellular compartments.</text>
</comment>
<evidence type="ECO:0000313" key="15">
    <source>
        <dbReference type="Proteomes" id="UP000192501"/>
    </source>
</evidence>
<accession>A0A1X0QED0</accession>
<evidence type="ECO:0000313" key="14">
    <source>
        <dbReference type="Proteomes" id="UP000192356"/>
    </source>
</evidence>
<feature type="transmembrane region" description="Helical" evidence="10">
    <location>
        <begin position="28"/>
        <end position="45"/>
    </location>
</feature>
<keyword evidence="14" id="KW-1185">Reference proteome</keyword>
<keyword evidence="6 10" id="KW-0406">Ion transport</keyword>
<evidence type="ECO:0000256" key="10">
    <source>
        <dbReference type="RuleBase" id="RU363060"/>
    </source>
</evidence>
<feature type="domain" description="V-ATPase proteolipid subunit C-like" evidence="11">
    <location>
        <begin position="108"/>
        <end position="166"/>
    </location>
</feature>
<name>A0A1X0QED0_9MICR</name>
<comment type="caution">
    <text evidence="12">The sequence shown here is derived from an EMBL/GenBank/DDBJ whole genome shotgun (WGS) entry which is preliminary data.</text>
</comment>
<proteinExistence type="inferred from homology"/>
<evidence type="ECO:0000313" key="13">
    <source>
        <dbReference type="EMBL" id="ORD99722.1"/>
    </source>
</evidence>
<dbReference type="EMBL" id="LVKB01000001">
    <property type="protein sequence ID" value="ORD98102.1"/>
    <property type="molecule type" value="Genomic_DNA"/>
</dbReference>
<evidence type="ECO:0000256" key="9">
    <source>
        <dbReference type="ARBA" id="ARBA00046480"/>
    </source>
</evidence>
<comment type="subunit">
    <text evidence="9 10">V-ATPase is a heteromultimeric enzyme composed of a peripheral catalytic V1 complex (components A to H) attached to an integral membrane V0 proton pore complex (components: a, c, c', c'', d, e, f and VOA1). The decameric c-ring forms the proton-conducting pore, and is composed of eight proteolipid subunits c, one subunit c' and one subunit c''.</text>
</comment>
<dbReference type="PANTHER" id="PTHR10263">
    <property type="entry name" value="V-TYPE PROTON ATPASE PROTEOLIPID SUBUNIT"/>
    <property type="match status" value="1"/>
</dbReference>
<gene>
    <name evidence="12" type="primary">VATO2</name>
    <name evidence="13" type="ORF">A0H76_303</name>
    <name evidence="12" type="ORF">HERIO_4</name>
</gene>
<keyword evidence="5 10" id="KW-1133">Transmembrane helix</keyword>
<evidence type="ECO:0000256" key="7">
    <source>
        <dbReference type="ARBA" id="ARBA00023136"/>
    </source>
</evidence>
<dbReference type="EMBL" id="LTAI01000125">
    <property type="protein sequence ID" value="ORD99722.1"/>
    <property type="molecule type" value="Genomic_DNA"/>
</dbReference>
<evidence type="ECO:0000256" key="5">
    <source>
        <dbReference type="ARBA" id="ARBA00022989"/>
    </source>
</evidence>
<feature type="transmembrane region" description="Helical" evidence="10">
    <location>
        <begin position="66"/>
        <end position="90"/>
    </location>
</feature>
<evidence type="ECO:0000256" key="8">
    <source>
        <dbReference type="ARBA" id="ARBA00045519"/>
    </source>
</evidence>
<dbReference type="Proteomes" id="UP000192356">
    <property type="component" value="Unassembled WGS sequence"/>
</dbReference>
<dbReference type="GO" id="GO:0005774">
    <property type="term" value="C:vacuolar membrane"/>
    <property type="evidence" value="ECO:0007669"/>
    <property type="project" value="UniProtKB-ARBA"/>
</dbReference>
<sequence>MKYILISTLIISLLSLLFSPVNLLAYIGMFLCFTLSALGTARGILSISKYVSGASILAPHVGTKSILGTVVCEANFLTGIITCVMINNTLNLNIDKELSDKAHYIYFSSGLFVGICNYYSSEATGLICAVISMMDAKDPSLFYKIVILEIIPASIGLIGFIMGIVLNSKAPFFDLEN</sequence>
<dbReference type="GO" id="GO:0046961">
    <property type="term" value="F:proton-transporting ATPase activity, rotational mechanism"/>
    <property type="evidence" value="ECO:0007669"/>
    <property type="project" value="InterPro"/>
</dbReference>
<dbReference type="OrthoDB" id="10264021at2759"/>
<dbReference type="AlphaFoldDB" id="A0A1X0QED0"/>
<keyword evidence="3 10" id="KW-0813">Transport</keyword>
<dbReference type="InterPro" id="IPR035921">
    <property type="entry name" value="F/V-ATP_Csub_sf"/>
</dbReference>
<organism evidence="12 14">
    <name type="scientific">Hepatospora eriocheir</name>
    <dbReference type="NCBI Taxonomy" id="1081669"/>
    <lineage>
        <taxon>Eukaryota</taxon>
        <taxon>Fungi</taxon>
        <taxon>Fungi incertae sedis</taxon>
        <taxon>Microsporidia</taxon>
        <taxon>Hepatosporidae</taxon>
        <taxon>Hepatospora</taxon>
    </lineage>
</organism>
<dbReference type="SUPFAM" id="SSF81333">
    <property type="entry name" value="F1F0 ATP synthase subunit C"/>
    <property type="match status" value="2"/>
</dbReference>
<dbReference type="InterPro" id="IPR000245">
    <property type="entry name" value="ATPase_proteolipid_csu"/>
</dbReference>
<comment type="function">
    <text evidence="8">Proton-conducting pore forming subunit of the V0 complex of vacuolar(H+)-ATPase (V-ATPase), a multisubunit enzyme composed of a peripheral complex (V1) that hydrolyzes ATP and a membrane integral complex (V0) that translocates protons. V-ATPase is responsible for acidifying and maintaining the pH of intracellular compartments.</text>
</comment>
<evidence type="ECO:0000256" key="6">
    <source>
        <dbReference type="ARBA" id="ARBA00023065"/>
    </source>
</evidence>
<dbReference type="Pfam" id="PF00137">
    <property type="entry name" value="ATP-synt_C"/>
    <property type="match status" value="1"/>
</dbReference>
<dbReference type="VEuPathDB" id="MicrosporidiaDB:HERIO_4"/>
<dbReference type="Gene3D" id="1.20.120.610">
    <property type="entry name" value="lithium bound rotor ring of v- atpase"/>
    <property type="match status" value="1"/>
</dbReference>
<evidence type="ECO:0000313" key="12">
    <source>
        <dbReference type="EMBL" id="ORD98102.1"/>
    </source>
</evidence>
<evidence type="ECO:0000256" key="4">
    <source>
        <dbReference type="ARBA" id="ARBA00022692"/>
    </source>
</evidence>
<evidence type="ECO:0000259" key="11">
    <source>
        <dbReference type="Pfam" id="PF00137"/>
    </source>
</evidence>
<evidence type="ECO:0000256" key="1">
    <source>
        <dbReference type="ARBA" id="ARBA00004141"/>
    </source>
</evidence>